<comment type="caution">
    <text evidence="1">The sequence shown here is derived from an EMBL/GenBank/DDBJ whole genome shotgun (WGS) entry which is preliminary data.</text>
</comment>
<dbReference type="RefSeq" id="WP_203584696.1">
    <property type="nucleotide sequence ID" value="NZ_JACOPV010000008.1"/>
</dbReference>
<dbReference type="EMBL" id="JACOPV010000008">
    <property type="protein sequence ID" value="MBM5458762.1"/>
    <property type="molecule type" value="Genomic_DNA"/>
</dbReference>
<proteinExistence type="predicted"/>
<protein>
    <submittedName>
        <fullName evidence="1">Uncharacterized protein</fullName>
    </submittedName>
</protein>
<organism evidence="1 2">
    <name type="scientific">Pseudomonas arcuscaelestis</name>
    <dbReference type="NCBI Taxonomy" id="2710591"/>
    <lineage>
        <taxon>Bacteria</taxon>
        <taxon>Pseudomonadati</taxon>
        <taxon>Pseudomonadota</taxon>
        <taxon>Gammaproteobacteria</taxon>
        <taxon>Pseudomonadales</taxon>
        <taxon>Pseudomonadaceae</taxon>
        <taxon>Pseudomonas</taxon>
    </lineage>
</organism>
<evidence type="ECO:0000313" key="2">
    <source>
        <dbReference type="Proteomes" id="UP000745663"/>
    </source>
</evidence>
<name>A0ABS2BYQ8_9PSED</name>
<evidence type="ECO:0000313" key="1">
    <source>
        <dbReference type="EMBL" id="MBM5458762.1"/>
    </source>
</evidence>
<accession>A0ABS2BYQ8</accession>
<keyword evidence="2" id="KW-1185">Reference proteome</keyword>
<sequence>MSLFEQIHTVLRSTGFVTNSQASDLAESVQGLIHNRERLLNARIHALEDRLKGLQALVTTAKDGADAMDAEAYGARALSTFEAICAPGLFEPDETEAVDPAHPPTTRLVIERSGNEIRATYSDLPVDIVIVNRAPGAGDDAEPESYTQGYAQGGAGRISDIERHFEDAEAAG</sequence>
<dbReference type="Proteomes" id="UP000745663">
    <property type="component" value="Unassembled WGS sequence"/>
</dbReference>
<reference evidence="1 2" key="1">
    <citation type="submission" date="2020-08" db="EMBL/GenBank/DDBJ databases">
        <title>Description of novel Pseudomonas species.</title>
        <authorList>
            <person name="Duman M."/>
            <person name="Mulet M."/>
            <person name="Altun S."/>
            <person name="Saticioglu I.B."/>
            <person name="Lalucat J."/>
            <person name="Garcia-Valdes E."/>
        </authorList>
    </citation>
    <scope>NUCLEOTIDE SEQUENCE [LARGE SCALE GENOMIC DNA]</scope>
    <source>
        <strain evidence="1 2">P66</strain>
    </source>
</reference>
<gene>
    <name evidence="1" type="ORF">H8F21_14435</name>
</gene>